<sequence>MSSPCDVRAVDFREDDRRFRIMSRLAAILMFFAWLLYGAMPAVGMPYVPAANPPVMQDHSQHRDHGKATETEKTGHSHGSSQPPCPHGGKTCVTPFCAACLTLPPELAIGDDGRFAHAYPSPAIEQALASPTTAPLTPPPRG</sequence>
<dbReference type="KEGG" id="ngg:RG540_CH03330"/>
<keyword evidence="4" id="KW-1185">Reference proteome</keyword>
<feature type="compositionally biased region" description="Basic and acidic residues" evidence="1">
    <location>
        <begin position="59"/>
        <end position="75"/>
    </location>
</feature>
<evidence type="ECO:0000313" key="3">
    <source>
        <dbReference type="EMBL" id="CDN46526.1"/>
    </source>
</evidence>
<dbReference type="EMBL" id="HG938353">
    <property type="protein sequence ID" value="CDN46526.1"/>
    <property type="molecule type" value="Genomic_DNA"/>
</dbReference>
<keyword evidence="2" id="KW-0472">Membrane</keyword>
<reference evidence="4" key="1">
    <citation type="journal article" date="2014" name="BMC Genomics">
        <title>Genome sequencing of two Neorhizobium galegae strains reveals a noeT gene responsible for the unusual acetylation of the nodulation factors.</title>
        <authorList>
            <person name="Osterman J."/>
            <person name="Marsh J."/>
            <person name="Laine P.K."/>
            <person name="Zeng Z."/>
            <person name="Alatalo E."/>
            <person name="Sullivan J.T."/>
            <person name="Young J.P."/>
            <person name="Thomas-Oates J."/>
            <person name="Paulin L."/>
            <person name="Lindstrom K."/>
        </authorList>
    </citation>
    <scope>NUCLEOTIDE SEQUENCE [LARGE SCALE GENOMIC DNA]</scope>
    <source>
        <strain evidence="4">HAMBI 540</strain>
    </source>
</reference>
<dbReference type="PATRIC" id="fig|1028800.3.peg.339"/>
<proteinExistence type="predicted"/>
<feature type="transmembrane region" description="Helical" evidence="2">
    <location>
        <begin position="21"/>
        <end position="40"/>
    </location>
</feature>
<evidence type="ECO:0000256" key="1">
    <source>
        <dbReference type="SAM" id="MobiDB-lite"/>
    </source>
</evidence>
<dbReference type="AlphaFoldDB" id="A0A068SLE0"/>
<organism evidence="3 4">
    <name type="scientific">Neorhizobium galegae bv. orientalis str. HAMBI 540</name>
    <dbReference type="NCBI Taxonomy" id="1028800"/>
    <lineage>
        <taxon>Bacteria</taxon>
        <taxon>Pseudomonadati</taxon>
        <taxon>Pseudomonadota</taxon>
        <taxon>Alphaproteobacteria</taxon>
        <taxon>Hyphomicrobiales</taxon>
        <taxon>Rhizobiaceae</taxon>
        <taxon>Rhizobium/Agrobacterium group</taxon>
        <taxon>Neorhizobium</taxon>
    </lineage>
</organism>
<name>A0A068SLE0_NEOGA</name>
<protein>
    <recommendedName>
        <fullName evidence="5">DUF2946 domain-containing protein</fullName>
    </recommendedName>
</protein>
<gene>
    <name evidence="3" type="ORF">RG540_CH03330</name>
</gene>
<evidence type="ECO:0000313" key="4">
    <source>
        <dbReference type="Proteomes" id="UP000028181"/>
    </source>
</evidence>
<evidence type="ECO:0008006" key="5">
    <source>
        <dbReference type="Google" id="ProtNLM"/>
    </source>
</evidence>
<keyword evidence="2" id="KW-1133">Transmembrane helix</keyword>
<evidence type="ECO:0000256" key="2">
    <source>
        <dbReference type="SAM" id="Phobius"/>
    </source>
</evidence>
<accession>A0A068SLE0</accession>
<dbReference type="eggNOG" id="ENOG5031JHE">
    <property type="taxonomic scope" value="Bacteria"/>
</dbReference>
<keyword evidence="2" id="KW-0812">Transmembrane</keyword>
<feature type="region of interest" description="Disordered" evidence="1">
    <location>
        <begin position="54"/>
        <end position="87"/>
    </location>
</feature>
<dbReference type="HOGENOM" id="CLU_132656_0_0_5"/>
<dbReference type="Proteomes" id="UP000028181">
    <property type="component" value="Chromosome I"/>
</dbReference>